<dbReference type="GeneID" id="101651618"/>
<dbReference type="RefSeq" id="XP_004714206.1">
    <property type="nucleotide sequence ID" value="XM_004714149.1"/>
</dbReference>
<evidence type="ECO:0000313" key="3">
    <source>
        <dbReference type="Proteomes" id="UP000694863"/>
    </source>
</evidence>
<dbReference type="PANTHER" id="PTHR11736:SF35">
    <property type="entry name" value="MELANOMA-ASSOCIATED ANTIGEN B5"/>
    <property type="match status" value="1"/>
</dbReference>
<dbReference type="PANTHER" id="PTHR11736">
    <property type="entry name" value="MELANOMA-ASSOCIATED ANTIGEN MAGE ANTIGEN"/>
    <property type="match status" value="1"/>
</dbReference>
<evidence type="ECO:0000313" key="4">
    <source>
        <dbReference type="RefSeq" id="XP_004714206.1"/>
    </source>
</evidence>
<dbReference type="PROSITE" id="PS50838">
    <property type="entry name" value="MAGE"/>
    <property type="match status" value="1"/>
</dbReference>
<sequence>MPLHRKCKPKKDEKHQQVQGEAHVRQETSSFSSTPLRDENPQRSAAAKVPHTPQEPQEPFSTIKTSINRVADKGAKRPSRECLHSPNTEDLYLDTLDLRVDILEHFMLYKFKMKQHISKVDMVKIISPRFKDQFHQILKKASERLEVGYAIEVRKSYSIFDSYFLASKLYLPNNGRVYPGRGLPKTGLLMTVLGVILMKGHHATAQEIWEFLSMVRVFPGKKHYIYGEPKRLLTKDLVKLGYLEYRKVLDSEPPCYEFLWGPRALVDSSRAKILEFLAKVNNVAPTPLSSLYEPTEEEKGRRQTHLTAMANAALLAKAFNWLSGRNSPCPI</sequence>
<dbReference type="InterPro" id="IPR041899">
    <property type="entry name" value="MAGE_WH2"/>
</dbReference>
<reference evidence="4" key="1">
    <citation type="submission" date="2025-08" db="UniProtKB">
        <authorList>
            <consortium name="RefSeq"/>
        </authorList>
    </citation>
    <scope>IDENTIFICATION</scope>
</reference>
<dbReference type="Pfam" id="PF01454">
    <property type="entry name" value="MAGE"/>
    <property type="match status" value="1"/>
</dbReference>
<name>A0ABM0J3T2_ECHTE</name>
<dbReference type="InterPro" id="IPR002190">
    <property type="entry name" value="MHD_dom"/>
</dbReference>
<dbReference type="Proteomes" id="UP000694863">
    <property type="component" value="Unplaced"/>
</dbReference>
<accession>A0ABM0J3T2</accession>
<evidence type="ECO:0000259" key="2">
    <source>
        <dbReference type="PROSITE" id="PS50838"/>
    </source>
</evidence>
<evidence type="ECO:0000256" key="1">
    <source>
        <dbReference type="SAM" id="MobiDB-lite"/>
    </source>
</evidence>
<dbReference type="InterPro" id="IPR021072">
    <property type="entry name" value="MAGE_N"/>
</dbReference>
<dbReference type="InterPro" id="IPR041898">
    <property type="entry name" value="MAGE_WH1"/>
</dbReference>
<dbReference type="InterPro" id="IPR037445">
    <property type="entry name" value="MAGE"/>
</dbReference>
<keyword evidence="3" id="KW-1185">Reference proteome</keyword>
<dbReference type="Gene3D" id="1.10.10.1200">
    <property type="entry name" value="MAGE homology domain, winged helix WH1 motif"/>
    <property type="match status" value="1"/>
</dbReference>
<dbReference type="SMART" id="SM01373">
    <property type="entry name" value="MAGE"/>
    <property type="match status" value="1"/>
</dbReference>
<feature type="compositionally biased region" description="Basic and acidic residues" evidence="1">
    <location>
        <begin position="10"/>
        <end position="26"/>
    </location>
</feature>
<gene>
    <name evidence="4" type="primary">LOC101651618</name>
</gene>
<proteinExistence type="predicted"/>
<dbReference type="Gene3D" id="1.10.10.1210">
    <property type="entry name" value="MAGE homology domain, winged helix WH2 motif"/>
    <property type="match status" value="1"/>
</dbReference>
<feature type="domain" description="MAGE" evidence="2">
    <location>
        <begin position="96"/>
        <end position="295"/>
    </location>
</feature>
<dbReference type="SMART" id="SM01392">
    <property type="entry name" value="MAGE_N"/>
    <property type="match status" value="1"/>
</dbReference>
<organism evidence="3 4">
    <name type="scientific">Echinops telfairi</name>
    <name type="common">Lesser hedgehog tenrec</name>
    <dbReference type="NCBI Taxonomy" id="9371"/>
    <lineage>
        <taxon>Eukaryota</taxon>
        <taxon>Metazoa</taxon>
        <taxon>Chordata</taxon>
        <taxon>Craniata</taxon>
        <taxon>Vertebrata</taxon>
        <taxon>Euteleostomi</taxon>
        <taxon>Mammalia</taxon>
        <taxon>Eutheria</taxon>
        <taxon>Afrotheria</taxon>
        <taxon>Tenrecidae</taxon>
        <taxon>Tenrecinae</taxon>
        <taxon>Echinops</taxon>
    </lineage>
</organism>
<protein>
    <submittedName>
        <fullName evidence="4">Melanoma-associated antigen B5-like</fullName>
    </submittedName>
</protein>
<feature type="region of interest" description="Disordered" evidence="1">
    <location>
        <begin position="1"/>
        <end position="59"/>
    </location>
</feature>